<dbReference type="InterPro" id="IPR045749">
    <property type="entry name" value="DUF6090"/>
</dbReference>
<evidence type="ECO:0000313" key="2">
    <source>
        <dbReference type="EMBL" id="RKE98319.1"/>
    </source>
</evidence>
<keyword evidence="1" id="KW-1133">Transmembrane helix</keyword>
<feature type="transmembrane region" description="Helical" evidence="1">
    <location>
        <begin position="12"/>
        <end position="30"/>
    </location>
</feature>
<evidence type="ECO:0000313" key="3">
    <source>
        <dbReference type="Proteomes" id="UP000284892"/>
    </source>
</evidence>
<accession>A0A420DVR8</accession>
<name>A0A420DVR8_9FLAO</name>
<proteinExistence type="predicted"/>
<protein>
    <submittedName>
        <fullName evidence="2">Uncharacterized protein</fullName>
    </submittedName>
</protein>
<sequence length="244" mass="28488">METGKTAKYFKYAIGEIVLVVIGILIALQINNWNEYRKDRNREQAILKSLQTDFKTNIINLDNAYHSFSKAYEASANLLEIIRSDNSINGSEVEKLLDDIINKTKSLDIITGSLDEMLNTGSINLIRDTNLKNQLSNWSYFKTDTEDDIIIYRDYLFDFFIPSLTNKALLRNMEVPNFFEDDLNLKIIAKSNFKINYTNTIRTVEFENQLYNNTLNYMYTLNSYKVFKHYLTDTLKLIESNIND</sequence>
<reference evidence="2 3" key="1">
    <citation type="submission" date="2018-09" db="EMBL/GenBank/DDBJ databases">
        <title>Genomic Encyclopedia of Archaeal and Bacterial Type Strains, Phase II (KMG-II): from individual species to whole genera.</title>
        <authorList>
            <person name="Goeker M."/>
        </authorList>
    </citation>
    <scope>NUCLEOTIDE SEQUENCE [LARGE SCALE GENOMIC DNA]</scope>
    <source>
        <strain evidence="2 3">DSM 26283</strain>
    </source>
</reference>
<dbReference type="AlphaFoldDB" id="A0A420DVR8"/>
<dbReference type="Pfam" id="PF19578">
    <property type="entry name" value="DUF6090"/>
    <property type="match status" value="1"/>
</dbReference>
<keyword evidence="3" id="KW-1185">Reference proteome</keyword>
<dbReference type="RefSeq" id="WP_162843248.1">
    <property type="nucleotide sequence ID" value="NZ_RAQJ01000001.1"/>
</dbReference>
<keyword evidence="1" id="KW-0472">Membrane</keyword>
<gene>
    <name evidence="2" type="ORF">BXY80_0402</name>
</gene>
<evidence type="ECO:0000256" key="1">
    <source>
        <dbReference type="SAM" id="Phobius"/>
    </source>
</evidence>
<comment type="caution">
    <text evidence="2">The sequence shown here is derived from an EMBL/GenBank/DDBJ whole genome shotgun (WGS) entry which is preliminary data.</text>
</comment>
<organism evidence="2 3">
    <name type="scientific">Ichthyenterobacterium magnum</name>
    <dbReference type="NCBI Taxonomy" id="1230530"/>
    <lineage>
        <taxon>Bacteria</taxon>
        <taxon>Pseudomonadati</taxon>
        <taxon>Bacteroidota</taxon>
        <taxon>Flavobacteriia</taxon>
        <taxon>Flavobacteriales</taxon>
        <taxon>Flavobacteriaceae</taxon>
        <taxon>Ichthyenterobacterium</taxon>
    </lineage>
</organism>
<dbReference type="Proteomes" id="UP000284892">
    <property type="component" value="Unassembled WGS sequence"/>
</dbReference>
<keyword evidence="1" id="KW-0812">Transmembrane</keyword>
<dbReference type="EMBL" id="RAQJ01000001">
    <property type="protein sequence ID" value="RKE98319.1"/>
    <property type="molecule type" value="Genomic_DNA"/>
</dbReference>